<evidence type="ECO:0000259" key="5">
    <source>
        <dbReference type="SMART" id="SM00481"/>
    </source>
</evidence>
<keyword evidence="2" id="KW-0548">Nucleotidyltransferase</keyword>
<reference evidence="6" key="1">
    <citation type="submission" date="2020-12" db="EMBL/GenBank/DDBJ databases">
        <title>Comparative genomics of Clostridium perfringens reveals patterns of host-associated phylogenetic clades and virulence factors.</title>
        <authorList>
            <person name="Smith A.H."/>
            <person name="Geier R."/>
        </authorList>
    </citation>
    <scope>NUCLEOTIDE SEQUENCE</scope>
    <source>
        <strain evidence="6">CHD30677R</strain>
    </source>
</reference>
<dbReference type="SMART" id="SM00481">
    <property type="entry name" value="POLIIIAc"/>
    <property type="match status" value="1"/>
</dbReference>
<dbReference type="AlphaFoldDB" id="A0AAW4IZ00"/>
<organism evidence="6 7">
    <name type="scientific">Clostridium perfringens</name>
    <dbReference type="NCBI Taxonomy" id="1502"/>
    <lineage>
        <taxon>Bacteria</taxon>
        <taxon>Bacillati</taxon>
        <taxon>Bacillota</taxon>
        <taxon>Clostridia</taxon>
        <taxon>Eubacteriales</taxon>
        <taxon>Clostridiaceae</taxon>
        <taxon>Clostridium</taxon>
    </lineage>
</organism>
<protein>
    <submittedName>
        <fullName evidence="6">DNA polymerase III subunit alpha</fullName>
    </submittedName>
</protein>
<sequence length="1048" mass="121599">MNNYTVTHLHTELSNGTTNIDSVTKYEQYISRAKELNMKSLAFTEHGNIFSWQKKMLTCQENGIKYIHGVEAYLTETLDEKVRDNYHCCLYALNTKGMKELNKLVSDSHKRDDNHFFYTPRILIDDVIKTSDNIALTTACLGGVLNKGNENIKNKYIKFLQENKHRCFLEIQHHNVDSQKKYNKYLYDLHKKTGIRLIIGTDTHALNKDHLEGRHILQISKKIFFGDEEGWDLSFKSYEELLELYRLNHTYIPLDTIKEALENTNVLADMVDAYELDYNPKYPKLYEDSINVFKEKVKAGVKKRGIDKYPNYEEYRQRVNEEFRVYKQLGAIDYMLLQTKILEDAQKEGIQWGYGRGSVNGSIIAYLLGITECDSVKFNLNFFRFLNPHRASMADIDIDYSKEDREWIKNYLFRMKGIYAADIITFNTIADKGAIRDVGRALNMPLSEVDYIAKNFETNEEELREKYPELFKYVDIVKGTVVSVGTHPSGTIVSPISLDEFIGTCTLATTDKPVSMVQMKEVDKFGLVKLDVLGLDNIGVINKTCKSVGIDRLSPDTIDFNDDKVYDSILEDTTTIFQMESNTALDYLRRILSKETFNKLKLQHPEITKFDILKFTNGAIRPSGESFRDLAAQGVCGENGLKELDDMLFESLGYCLVQEQIMMFLVKFCGYSMAESDLVRRAIAKKGGTEQYIPEIKRRFIEYSTKTYKISVKEAEKIILPFIDVIISAQNYGFSDNHNFPYTTTSYVSAYLRYYYPLEYLTECLNTWSDDEEKTNRITNYAIRRGLTIESPKFRYAKGDYFYDKSNNSIYKGIGSIKFLNKEIGDKLYKLKDYRIDSFIDLLKIIKKININSKQLEILIKIDYFQEFGNPKQLLNIVKIFDDWFGRKSIKKDKLLALGYNIDDLKPFGNETDKQLNKLNSNGIIDMLLSKEHSKTTILERLQYEYECLGYCHSTYPQHSDKALVLDIDTKYSPKITIYKLDGEEIVYKVLKRSFNTNPFKIGDMLQLGKTGQKQKQRRIGVDENGKGIYEPIEGSYDEWLYGWKKLN</sequence>
<evidence type="ECO:0000313" key="7">
    <source>
        <dbReference type="Proteomes" id="UP000668068"/>
    </source>
</evidence>
<accession>A0AAW4IZ00</accession>
<dbReference type="InterPro" id="IPR040982">
    <property type="entry name" value="DNA_pol3_finger"/>
</dbReference>
<evidence type="ECO:0000256" key="1">
    <source>
        <dbReference type="ARBA" id="ARBA00022679"/>
    </source>
</evidence>
<evidence type="ECO:0000256" key="3">
    <source>
        <dbReference type="ARBA" id="ARBA00022705"/>
    </source>
</evidence>
<dbReference type="GO" id="GO:0008408">
    <property type="term" value="F:3'-5' exonuclease activity"/>
    <property type="evidence" value="ECO:0007669"/>
    <property type="project" value="InterPro"/>
</dbReference>
<keyword evidence="1" id="KW-0808">Transferase</keyword>
<dbReference type="Pfam" id="PF17657">
    <property type="entry name" value="DNA_pol3_finger"/>
    <property type="match status" value="1"/>
</dbReference>
<evidence type="ECO:0000313" key="6">
    <source>
        <dbReference type="EMBL" id="MBO3359450.1"/>
    </source>
</evidence>
<evidence type="ECO:0000256" key="4">
    <source>
        <dbReference type="ARBA" id="ARBA00022932"/>
    </source>
</evidence>
<dbReference type="EMBL" id="JAENQP010000007">
    <property type="protein sequence ID" value="MBO3359450.1"/>
    <property type="molecule type" value="Genomic_DNA"/>
</dbReference>
<dbReference type="PANTHER" id="PTHR32294">
    <property type="entry name" value="DNA POLYMERASE III SUBUNIT ALPHA"/>
    <property type="match status" value="1"/>
</dbReference>
<dbReference type="Proteomes" id="UP000668068">
    <property type="component" value="Unassembled WGS sequence"/>
</dbReference>
<evidence type="ECO:0000256" key="2">
    <source>
        <dbReference type="ARBA" id="ARBA00022695"/>
    </source>
</evidence>
<comment type="caution">
    <text evidence="6">The sequence shown here is derived from an EMBL/GenBank/DDBJ whole genome shotgun (WGS) entry which is preliminary data.</text>
</comment>
<dbReference type="Pfam" id="PF02811">
    <property type="entry name" value="PHP"/>
    <property type="match status" value="1"/>
</dbReference>
<proteinExistence type="predicted"/>
<dbReference type="InterPro" id="IPR004013">
    <property type="entry name" value="PHP_dom"/>
</dbReference>
<dbReference type="InterPro" id="IPR004805">
    <property type="entry name" value="DnaE2/DnaE/PolC"/>
</dbReference>
<dbReference type="Gene3D" id="3.20.20.140">
    <property type="entry name" value="Metal-dependent hydrolases"/>
    <property type="match status" value="1"/>
</dbReference>
<dbReference type="SUPFAM" id="SSF89550">
    <property type="entry name" value="PHP domain-like"/>
    <property type="match status" value="1"/>
</dbReference>
<dbReference type="GO" id="GO:0006260">
    <property type="term" value="P:DNA replication"/>
    <property type="evidence" value="ECO:0007669"/>
    <property type="project" value="UniProtKB-KW"/>
</dbReference>
<dbReference type="PANTHER" id="PTHR32294:SF0">
    <property type="entry name" value="DNA POLYMERASE III SUBUNIT ALPHA"/>
    <property type="match status" value="1"/>
</dbReference>
<keyword evidence="4" id="KW-0239">DNA-directed DNA polymerase</keyword>
<dbReference type="InterPro" id="IPR011708">
    <property type="entry name" value="DNA_pol3_alpha_NTPase_dom"/>
</dbReference>
<keyword evidence="3" id="KW-0235">DNA replication</keyword>
<dbReference type="InterPro" id="IPR016195">
    <property type="entry name" value="Pol/histidinol_Pase-like"/>
</dbReference>
<dbReference type="GO" id="GO:0003887">
    <property type="term" value="F:DNA-directed DNA polymerase activity"/>
    <property type="evidence" value="ECO:0007669"/>
    <property type="project" value="UniProtKB-KW"/>
</dbReference>
<dbReference type="InterPro" id="IPR003141">
    <property type="entry name" value="Pol/His_phosphatase_N"/>
</dbReference>
<dbReference type="RefSeq" id="WP_208340874.1">
    <property type="nucleotide sequence ID" value="NZ_JAENQO010000007.1"/>
</dbReference>
<gene>
    <name evidence="6" type="ORF">JJB47_11775</name>
</gene>
<dbReference type="Gene3D" id="1.10.10.1600">
    <property type="entry name" value="Bacterial DNA polymerase III alpha subunit, thumb domain"/>
    <property type="match status" value="1"/>
</dbReference>
<feature type="domain" description="Polymerase/histidinol phosphatase N-terminal" evidence="5">
    <location>
        <begin position="5"/>
        <end position="76"/>
    </location>
</feature>
<name>A0AAW4IZ00_CLOPF</name>
<dbReference type="Pfam" id="PF07733">
    <property type="entry name" value="DNA_pol3_alpha"/>
    <property type="match status" value="1"/>
</dbReference>
<dbReference type="InterPro" id="IPR041931">
    <property type="entry name" value="DNA_pol3_alpha_thumb_dom"/>
</dbReference>